<gene>
    <name evidence="3" type="ORF">SAMN05443636_1265</name>
</gene>
<sequence>MPRRPLTLLIAAALVCSAVCAGFVGVAAAVEDPRFETDVPEPVLRPGATQQLTIELTNDAADRDERVEQALDVSATVRPADGIEVLSSTRELGRMGNDETRTVTVRVDVPADIAGGTHRIPITVEYRDEDNDDEVLTTTVYATVRVQERARFAVESVESAAPVGGSGTVAVTVRNVGEEAARNAVLAFRSGNSDLTFGGSATARRFVGSLAPNETRTVEVDATLAESAETREYAVDATVEYDAVGGASTTSRPLSFGVLPLPEQTFGVENLASTLRVGEEGQVTGTVINTGEQTVTNAVVLFETTNPNVSPLEPEVAVGTLEPGESAEFSFDIEVSDAAEAGRRQFTLRVRYRDPEGTQRTGDSIDAPVSIAESRDEFAVRAVNGTFEVGSGGTLVLEVTNNRNETVRDVSAKLFLDSPLSSGDDEGFVDEIAPGETERVRFDLSVAGAALVDKTYPAQVDFRYETGDGSTLISDTYQVPIRTVAASGGGLPLGAVGVAGAVVLLGLGAAVFLRRNR</sequence>
<evidence type="ECO:0000313" key="3">
    <source>
        <dbReference type="EMBL" id="SHG84703.1"/>
    </source>
</evidence>
<accession>A0A1M5N6S1</accession>
<protein>
    <submittedName>
        <fullName evidence="3">Uncharacterized conserved protein</fullName>
    </submittedName>
</protein>
<organism evidence="3 4">
    <name type="scientific">Halobaculum gomorrense</name>
    <dbReference type="NCBI Taxonomy" id="43928"/>
    <lineage>
        <taxon>Archaea</taxon>
        <taxon>Methanobacteriati</taxon>
        <taxon>Methanobacteriota</taxon>
        <taxon>Stenosarchaea group</taxon>
        <taxon>Halobacteria</taxon>
        <taxon>Halobacteriales</taxon>
        <taxon>Haloferacaceae</taxon>
        <taxon>Halobaculum</taxon>
    </lineage>
</organism>
<dbReference type="PANTHER" id="PTHR35902">
    <property type="entry name" value="S-LAYER DOMAIN-LIKE PROTEIN-RELATED"/>
    <property type="match status" value="1"/>
</dbReference>
<dbReference type="STRING" id="43928.SAMN05443636_1265"/>
<dbReference type="InterPro" id="IPR018905">
    <property type="entry name" value="A-galactase_NEW3"/>
</dbReference>
<keyword evidence="1" id="KW-1133">Transmembrane helix</keyword>
<dbReference type="RefSeq" id="WP_073307579.1">
    <property type="nucleotide sequence ID" value="NZ_FQWV01000002.1"/>
</dbReference>
<dbReference type="Proteomes" id="UP000184357">
    <property type="component" value="Unassembled WGS sequence"/>
</dbReference>
<dbReference type="AlphaFoldDB" id="A0A1M5N6S1"/>
<evidence type="ECO:0000259" key="2">
    <source>
        <dbReference type="Pfam" id="PF10633"/>
    </source>
</evidence>
<feature type="transmembrane region" description="Helical" evidence="1">
    <location>
        <begin position="491"/>
        <end position="513"/>
    </location>
</feature>
<evidence type="ECO:0000256" key="1">
    <source>
        <dbReference type="SAM" id="Phobius"/>
    </source>
</evidence>
<feature type="domain" description="Alpha-galactosidase NEW3" evidence="2">
    <location>
        <begin position="45"/>
        <end position="126"/>
    </location>
</feature>
<dbReference type="EMBL" id="FQWV01000002">
    <property type="protein sequence ID" value="SHG84703.1"/>
    <property type="molecule type" value="Genomic_DNA"/>
</dbReference>
<reference evidence="3 4" key="1">
    <citation type="submission" date="2016-11" db="EMBL/GenBank/DDBJ databases">
        <authorList>
            <person name="Jaros S."/>
            <person name="Januszkiewicz K."/>
            <person name="Wedrychowicz H."/>
        </authorList>
    </citation>
    <scope>NUCLEOTIDE SEQUENCE [LARGE SCALE GENOMIC DNA]</scope>
    <source>
        <strain evidence="3 4">DSM 9297</strain>
    </source>
</reference>
<dbReference type="OrthoDB" id="56770at2157"/>
<keyword evidence="4" id="KW-1185">Reference proteome</keyword>
<dbReference type="Pfam" id="PF10633">
    <property type="entry name" value="NPCBM_assoc"/>
    <property type="match status" value="1"/>
</dbReference>
<dbReference type="Gene3D" id="2.60.40.10">
    <property type="entry name" value="Immunoglobulins"/>
    <property type="match status" value="3"/>
</dbReference>
<keyword evidence="1" id="KW-0472">Membrane</keyword>
<evidence type="ECO:0000313" key="4">
    <source>
        <dbReference type="Proteomes" id="UP000184357"/>
    </source>
</evidence>
<name>A0A1M5N6S1_9EURY</name>
<dbReference type="InterPro" id="IPR013783">
    <property type="entry name" value="Ig-like_fold"/>
</dbReference>
<proteinExistence type="predicted"/>
<dbReference type="PANTHER" id="PTHR35902:SF3">
    <property type="entry name" value="NPCBM-ASSOCIATED, NEW3 DOMAIN OF ALPHA-GALACTOSIDASE"/>
    <property type="match status" value="1"/>
</dbReference>
<keyword evidence="1" id="KW-0812">Transmembrane</keyword>